<dbReference type="GO" id="GO:0008270">
    <property type="term" value="F:zinc ion binding"/>
    <property type="evidence" value="ECO:0007669"/>
    <property type="project" value="UniProtKB-KW"/>
</dbReference>
<comment type="caution">
    <text evidence="5">The sequence shown here is derived from an EMBL/GenBank/DDBJ whole genome shotgun (WGS) entry which is preliminary data.</text>
</comment>
<sequence length="62" mass="6969">RLLNQYPSVVSVLVQKNKTGKRSLRNSSPAQTVAIVDNMLFCDSCDRGFHMECCDPPLTRMP</sequence>
<organism evidence="5 6">
    <name type="scientific">Neotoma lepida</name>
    <name type="common">Desert woodrat</name>
    <dbReference type="NCBI Taxonomy" id="56216"/>
    <lineage>
        <taxon>Eukaryota</taxon>
        <taxon>Metazoa</taxon>
        <taxon>Chordata</taxon>
        <taxon>Craniata</taxon>
        <taxon>Vertebrata</taxon>
        <taxon>Euteleostomi</taxon>
        <taxon>Mammalia</taxon>
        <taxon>Eutheria</taxon>
        <taxon>Euarchontoglires</taxon>
        <taxon>Glires</taxon>
        <taxon>Rodentia</taxon>
        <taxon>Myomorpha</taxon>
        <taxon>Muroidea</taxon>
        <taxon>Cricetidae</taxon>
        <taxon>Neotominae</taxon>
        <taxon>Neotoma</taxon>
    </lineage>
</organism>
<name>A0A1A6H049_NEOLE</name>
<dbReference type="Proteomes" id="UP000092124">
    <property type="component" value="Unassembled WGS sequence"/>
</dbReference>
<feature type="non-terminal residue" evidence="5">
    <location>
        <position position="1"/>
    </location>
</feature>
<dbReference type="SUPFAM" id="SSF57903">
    <property type="entry name" value="FYVE/PHD zinc finger"/>
    <property type="match status" value="1"/>
</dbReference>
<feature type="domain" description="PHD-type" evidence="4">
    <location>
        <begin position="37"/>
        <end position="60"/>
    </location>
</feature>
<accession>A0A1A6H049</accession>
<evidence type="ECO:0000313" key="6">
    <source>
        <dbReference type="Proteomes" id="UP000092124"/>
    </source>
</evidence>
<evidence type="ECO:0000256" key="3">
    <source>
        <dbReference type="ARBA" id="ARBA00022833"/>
    </source>
</evidence>
<dbReference type="InterPro" id="IPR019787">
    <property type="entry name" value="Znf_PHD-finger"/>
</dbReference>
<dbReference type="STRING" id="56216.A0A1A6H049"/>
<dbReference type="EMBL" id="LZPO01055950">
    <property type="protein sequence ID" value="OBS71624.1"/>
    <property type="molecule type" value="Genomic_DNA"/>
</dbReference>
<reference evidence="5 6" key="1">
    <citation type="submission" date="2016-06" db="EMBL/GenBank/DDBJ databases">
        <title>The Draft Genome Sequence and Annotation of the Desert Woodrat Neotoma lepida.</title>
        <authorList>
            <person name="Campbell M."/>
            <person name="Oakeson K.F."/>
            <person name="Yandell M."/>
            <person name="Halpert J.R."/>
            <person name="Dearing D."/>
        </authorList>
    </citation>
    <scope>NUCLEOTIDE SEQUENCE [LARGE SCALE GENOMIC DNA]</scope>
    <source>
        <strain evidence="5">417</strain>
        <tissue evidence="5">Liver</tissue>
    </source>
</reference>
<dbReference type="Gene3D" id="3.30.40.10">
    <property type="entry name" value="Zinc/RING finger domain, C3HC4 (zinc finger)"/>
    <property type="match status" value="1"/>
</dbReference>
<evidence type="ECO:0000313" key="5">
    <source>
        <dbReference type="EMBL" id="OBS71624.1"/>
    </source>
</evidence>
<keyword evidence="1" id="KW-0479">Metal-binding</keyword>
<dbReference type="Pfam" id="PF00628">
    <property type="entry name" value="PHD"/>
    <property type="match status" value="1"/>
</dbReference>
<keyword evidence="2" id="KW-0863">Zinc-finger</keyword>
<protein>
    <recommendedName>
        <fullName evidence="4">PHD-type domain-containing protein</fullName>
    </recommendedName>
</protein>
<dbReference type="OrthoDB" id="1903104at2759"/>
<dbReference type="InterPro" id="IPR013083">
    <property type="entry name" value="Znf_RING/FYVE/PHD"/>
</dbReference>
<gene>
    <name evidence="5" type="ORF">A6R68_13799</name>
</gene>
<keyword evidence="3" id="KW-0862">Zinc</keyword>
<dbReference type="InterPro" id="IPR011011">
    <property type="entry name" value="Znf_FYVE_PHD"/>
</dbReference>
<evidence type="ECO:0000256" key="1">
    <source>
        <dbReference type="ARBA" id="ARBA00022723"/>
    </source>
</evidence>
<evidence type="ECO:0000256" key="2">
    <source>
        <dbReference type="ARBA" id="ARBA00022771"/>
    </source>
</evidence>
<proteinExistence type="predicted"/>
<feature type="non-terminal residue" evidence="5">
    <location>
        <position position="62"/>
    </location>
</feature>
<evidence type="ECO:0000259" key="4">
    <source>
        <dbReference type="Pfam" id="PF00628"/>
    </source>
</evidence>
<dbReference type="AlphaFoldDB" id="A0A1A6H049"/>
<keyword evidence="6" id="KW-1185">Reference proteome</keyword>